<dbReference type="AlphaFoldDB" id="A0A1H7SHY9"/>
<dbReference type="Proteomes" id="UP000198521">
    <property type="component" value="Unassembled WGS sequence"/>
</dbReference>
<sequence>MQYTLLHRLLRIFLYLFVCIYVVWVGVVVEPDTMSYVGLSLITPPGYGTFLFVFRKLFGEDNYYYIIVFVQLILCFVSCVYVVRTIKKVFDLDYRLILLIEVMLLAPVIIPEYLTVNRIVTQGLAYPCFLMISAFLIQYLFLSDKRMITLLFLSVFAGLLIRTQFFFILPILFLILVYRWYISKNFRQYLIPIIFLLLMPILVSVTQKTFHYVVHGKYINISSTGLQVMIMPFFVADEEDYQIYEDSKVQEYYKHMYSIAYERKLLDDFYMPVNDNVFHHFDYNFVNISYGVFSIEGRRFLMPSDPDSLEALIANDVILKRMWLPLLFDNFWKCVDLFYKNVAHAFGGFYMIWLCLLLLISSFYIWIKRKEKLGLLAFVFLLLTFSNVLLICVVQHSIGRYLIYHQWMLPVLFILLLDLIIKHKNKVQVEGESF</sequence>
<evidence type="ECO:0008006" key="4">
    <source>
        <dbReference type="Google" id="ProtNLM"/>
    </source>
</evidence>
<organism evidence="2 3">
    <name type="scientific">Aquimarina amphilecti</name>
    <dbReference type="NCBI Taxonomy" id="1038014"/>
    <lineage>
        <taxon>Bacteria</taxon>
        <taxon>Pseudomonadati</taxon>
        <taxon>Bacteroidota</taxon>
        <taxon>Flavobacteriia</taxon>
        <taxon>Flavobacteriales</taxon>
        <taxon>Flavobacteriaceae</taxon>
        <taxon>Aquimarina</taxon>
    </lineage>
</organism>
<keyword evidence="1" id="KW-1133">Transmembrane helix</keyword>
<feature type="transmembrane region" description="Helical" evidence="1">
    <location>
        <begin position="123"/>
        <end position="142"/>
    </location>
</feature>
<feature type="transmembrane region" description="Helical" evidence="1">
    <location>
        <begin position="345"/>
        <end position="366"/>
    </location>
</feature>
<feature type="transmembrane region" description="Helical" evidence="1">
    <location>
        <begin position="12"/>
        <end position="29"/>
    </location>
</feature>
<keyword evidence="1" id="KW-0472">Membrane</keyword>
<feature type="transmembrane region" description="Helical" evidence="1">
    <location>
        <begin position="189"/>
        <end position="207"/>
    </location>
</feature>
<proteinExistence type="predicted"/>
<evidence type="ECO:0000256" key="1">
    <source>
        <dbReference type="SAM" id="Phobius"/>
    </source>
</evidence>
<dbReference type="EMBL" id="FOAB01000005">
    <property type="protein sequence ID" value="SEL72252.1"/>
    <property type="molecule type" value="Genomic_DNA"/>
</dbReference>
<evidence type="ECO:0000313" key="3">
    <source>
        <dbReference type="Proteomes" id="UP000198521"/>
    </source>
</evidence>
<feature type="transmembrane region" description="Helical" evidence="1">
    <location>
        <begin position="404"/>
        <end position="421"/>
    </location>
</feature>
<feature type="transmembrane region" description="Helical" evidence="1">
    <location>
        <begin position="373"/>
        <end position="398"/>
    </location>
</feature>
<dbReference type="OrthoDB" id="1410880at2"/>
<feature type="transmembrane region" description="Helical" evidence="1">
    <location>
        <begin position="96"/>
        <end position="116"/>
    </location>
</feature>
<dbReference type="RefSeq" id="WP_091410241.1">
    <property type="nucleotide sequence ID" value="NZ_FOAB01000005.1"/>
</dbReference>
<keyword evidence="3" id="KW-1185">Reference proteome</keyword>
<gene>
    <name evidence="2" type="ORF">SAMN04487910_3175</name>
</gene>
<protein>
    <recommendedName>
        <fullName evidence="4">Dolichyl-phosphate-mannose-protein mannosyltransferase</fullName>
    </recommendedName>
</protein>
<keyword evidence="1" id="KW-0812">Transmembrane</keyword>
<reference evidence="2 3" key="1">
    <citation type="submission" date="2016-10" db="EMBL/GenBank/DDBJ databases">
        <authorList>
            <person name="de Groot N.N."/>
        </authorList>
    </citation>
    <scope>NUCLEOTIDE SEQUENCE [LARGE SCALE GENOMIC DNA]</scope>
    <source>
        <strain evidence="2 3">DSM 25232</strain>
    </source>
</reference>
<name>A0A1H7SHY9_AQUAM</name>
<feature type="transmembrane region" description="Helical" evidence="1">
    <location>
        <begin position="35"/>
        <end position="54"/>
    </location>
</feature>
<accession>A0A1H7SHY9</accession>
<feature type="transmembrane region" description="Helical" evidence="1">
    <location>
        <begin position="63"/>
        <end position="84"/>
    </location>
</feature>
<evidence type="ECO:0000313" key="2">
    <source>
        <dbReference type="EMBL" id="SEL72252.1"/>
    </source>
</evidence>
<feature type="transmembrane region" description="Helical" evidence="1">
    <location>
        <begin position="148"/>
        <end position="177"/>
    </location>
</feature>